<dbReference type="Proteomes" id="UP001302494">
    <property type="component" value="Chromosome"/>
</dbReference>
<dbReference type="GO" id="GO:0005886">
    <property type="term" value="C:plasma membrane"/>
    <property type="evidence" value="ECO:0007669"/>
    <property type="project" value="TreeGrafter"/>
</dbReference>
<evidence type="ECO:0000256" key="1">
    <source>
        <dbReference type="SAM" id="Phobius"/>
    </source>
</evidence>
<dbReference type="Pfam" id="PF05359">
    <property type="entry name" value="DUF748"/>
    <property type="match status" value="1"/>
</dbReference>
<protein>
    <submittedName>
        <fullName evidence="2">AsmA family protein</fullName>
    </submittedName>
</protein>
<dbReference type="AlphaFoldDB" id="A0AA96GFW4"/>
<feature type="transmembrane region" description="Helical" evidence="1">
    <location>
        <begin position="7"/>
        <end position="27"/>
    </location>
</feature>
<dbReference type="InterPro" id="IPR008023">
    <property type="entry name" value="DUF748"/>
</dbReference>
<evidence type="ECO:0000313" key="3">
    <source>
        <dbReference type="Proteomes" id="UP001302494"/>
    </source>
</evidence>
<accession>A0AA96GFW4</accession>
<proteinExistence type="predicted"/>
<keyword evidence="3" id="KW-1185">Reference proteome</keyword>
<dbReference type="PANTHER" id="PTHR30441:SF8">
    <property type="entry name" value="DUF748 DOMAIN-CONTAINING PROTEIN"/>
    <property type="match status" value="1"/>
</dbReference>
<name>A0AA96GFW4_9BACT</name>
<dbReference type="RefSeq" id="WP_312742472.1">
    <property type="nucleotide sequence ID" value="NZ_CP116968.1"/>
</dbReference>
<sequence>MKSKIMVGLAILIGLVIVVIMLLPVLLDLNRYRDRYLPFLEQALHRPVDVQDVRLTVLPKLGFRVRNLTIGDDPAFSPQAFVTIPSAEVEIQWLPLLRRYIQVEHVRLHDPRVHVIRRHDGALNMATIGNDPALQPPEKAGSNPANALKPLFGVFAVERLSMSGGILQYEDRVKEPFGSYHLEQLELVTNSVQFGQTASLHVKGVVMPNQVPLEMTGRFGPLQSTFDLPMIDLAGSIGRVEGTAKGQVIDGRLELDVQIPDLSTDDMALNIALDKPVFVKDLQAHLMASLIPNRLPEPFSGVRIDPLTVDLQAGGATIHLSGQGTPGRLILSGETSTLSSEDFPWALSVQRPFSLEQIRFETVIQGTRVDLVFLKAQAFRGNLEAQGRWDGTPAVPLLSFQGTFTNFAVEPMMQALRSSSFRLTGVGELHWSLARAAHSPSGPSKMTGPVRLMIRDGQWVGFDVMQGIEDALQLPDLLEESTGATEFSLIDTNVELEDKGLVIRHLTVDAPDFSMTGVGSLAFDESLSLRGNLAVSRTIGDRIIQRFPMAKVAWHQGKLVLPFTVMGTVQKPRLQLDMQSFGHQVKTNVERRIEKALKGDEQELQQLLQDGADVLKQLFGQ</sequence>
<organism evidence="2 3">
    <name type="scientific">Candidatus Nitrospira neomarina</name>
    <dbReference type="NCBI Taxonomy" id="3020899"/>
    <lineage>
        <taxon>Bacteria</taxon>
        <taxon>Pseudomonadati</taxon>
        <taxon>Nitrospirota</taxon>
        <taxon>Nitrospiria</taxon>
        <taxon>Nitrospirales</taxon>
        <taxon>Nitrospiraceae</taxon>
        <taxon>Nitrospira</taxon>
    </lineage>
</organism>
<evidence type="ECO:0000313" key="2">
    <source>
        <dbReference type="EMBL" id="WNM60981.1"/>
    </source>
</evidence>
<reference evidence="2 3" key="1">
    <citation type="submission" date="2023-01" db="EMBL/GenBank/DDBJ databases">
        <title>Cultivation and genomic characterization of new, ubiquitous marine nitrite-oxidizing bacteria from the Nitrospirales.</title>
        <authorList>
            <person name="Mueller A.J."/>
            <person name="Daebeler A."/>
            <person name="Herbold C.W."/>
            <person name="Kirkegaard R.H."/>
            <person name="Daims H."/>
        </authorList>
    </citation>
    <scope>NUCLEOTIDE SEQUENCE [LARGE SCALE GENOMIC DNA]</scope>
    <source>
        <strain evidence="2 3">DK</strain>
    </source>
</reference>
<gene>
    <name evidence="2" type="ORF">PQG83_14605</name>
</gene>
<dbReference type="KEGG" id="nneo:PQG83_14605"/>
<dbReference type="EMBL" id="CP116968">
    <property type="protein sequence ID" value="WNM60981.1"/>
    <property type="molecule type" value="Genomic_DNA"/>
</dbReference>
<keyword evidence="1" id="KW-1133">Transmembrane helix</keyword>
<dbReference type="GO" id="GO:0090313">
    <property type="term" value="P:regulation of protein targeting to membrane"/>
    <property type="evidence" value="ECO:0007669"/>
    <property type="project" value="TreeGrafter"/>
</dbReference>
<dbReference type="InterPro" id="IPR052894">
    <property type="entry name" value="AsmA-related"/>
</dbReference>
<keyword evidence="1" id="KW-0472">Membrane</keyword>
<dbReference type="PANTHER" id="PTHR30441">
    <property type="entry name" value="DUF748 DOMAIN-CONTAINING PROTEIN"/>
    <property type="match status" value="1"/>
</dbReference>
<keyword evidence="1" id="KW-0812">Transmembrane</keyword>